<proteinExistence type="predicted"/>
<accession>A0A2P2PI33</accession>
<evidence type="ECO:0000313" key="1">
    <source>
        <dbReference type="EMBL" id="MBX54438.1"/>
    </source>
</evidence>
<reference evidence="1" key="1">
    <citation type="submission" date="2018-02" db="EMBL/GenBank/DDBJ databases">
        <title>Rhizophora mucronata_Transcriptome.</title>
        <authorList>
            <person name="Meera S.P."/>
            <person name="Sreeshan A."/>
            <person name="Augustine A."/>
        </authorList>
    </citation>
    <scope>NUCLEOTIDE SEQUENCE</scope>
    <source>
        <tissue evidence="1">Leaf</tissue>
    </source>
</reference>
<dbReference type="AlphaFoldDB" id="A0A2P2PI33"/>
<dbReference type="EMBL" id="GGEC01073954">
    <property type="protein sequence ID" value="MBX54438.1"/>
    <property type="molecule type" value="Transcribed_RNA"/>
</dbReference>
<protein>
    <submittedName>
        <fullName evidence="1">Uncharacterized protein</fullName>
    </submittedName>
</protein>
<sequence length="63" mass="7438">MSVLLLTLTYPMFGIRKQIHIQYQSSLTAILFNSRNLQSLNTDLPCPRPIKQIFYPKLNHPWH</sequence>
<name>A0A2P2PI33_RHIMU</name>
<organism evidence="1">
    <name type="scientific">Rhizophora mucronata</name>
    <name type="common">Asiatic mangrove</name>
    <dbReference type="NCBI Taxonomy" id="61149"/>
    <lineage>
        <taxon>Eukaryota</taxon>
        <taxon>Viridiplantae</taxon>
        <taxon>Streptophyta</taxon>
        <taxon>Embryophyta</taxon>
        <taxon>Tracheophyta</taxon>
        <taxon>Spermatophyta</taxon>
        <taxon>Magnoliopsida</taxon>
        <taxon>eudicotyledons</taxon>
        <taxon>Gunneridae</taxon>
        <taxon>Pentapetalae</taxon>
        <taxon>rosids</taxon>
        <taxon>fabids</taxon>
        <taxon>Malpighiales</taxon>
        <taxon>Rhizophoraceae</taxon>
        <taxon>Rhizophora</taxon>
    </lineage>
</organism>